<keyword evidence="7" id="KW-1185">Reference proteome</keyword>
<evidence type="ECO:0000313" key="6">
    <source>
        <dbReference type="EMBL" id="RAL20213.1"/>
    </source>
</evidence>
<dbReference type="AlphaFoldDB" id="A0A328C1C2"/>
<dbReference type="InterPro" id="IPR034704">
    <property type="entry name" value="Ribosomal_bL28/bL31-like_sf"/>
</dbReference>
<comment type="caution">
    <text evidence="6">The sequence shown here is derived from an EMBL/GenBank/DDBJ whole genome shotgun (WGS) entry which is preliminary data.</text>
</comment>
<evidence type="ECO:0000256" key="5">
    <source>
        <dbReference type="HAMAP-Rule" id="MF_00373"/>
    </source>
</evidence>
<evidence type="ECO:0000256" key="1">
    <source>
        <dbReference type="ARBA" id="ARBA00008760"/>
    </source>
</evidence>
<evidence type="ECO:0000313" key="7">
    <source>
        <dbReference type="Proteomes" id="UP000249169"/>
    </source>
</evidence>
<dbReference type="NCBIfam" id="TIGR00009">
    <property type="entry name" value="L28"/>
    <property type="match status" value="1"/>
</dbReference>
<reference evidence="6 7" key="1">
    <citation type="submission" date="2018-05" db="EMBL/GenBank/DDBJ databases">
        <title>Lujinxingia marina gen. nov. sp. nov., a new facultative anaerobic member of the class Deltaproteobacteria, and proposal of Lujinxingaceae fam. nov.</title>
        <authorList>
            <person name="Li C.-M."/>
        </authorList>
    </citation>
    <scope>NUCLEOTIDE SEQUENCE [LARGE SCALE GENOMIC DNA]</scope>
    <source>
        <strain evidence="6 7">B210</strain>
    </source>
</reference>
<dbReference type="HAMAP" id="MF_00373">
    <property type="entry name" value="Ribosomal_bL28"/>
    <property type="match status" value="1"/>
</dbReference>
<evidence type="ECO:0000256" key="2">
    <source>
        <dbReference type="ARBA" id="ARBA00022980"/>
    </source>
</evidence>
<dbReference type="InterPro" id="IPR050096">
    <property type="entry name" value="Bacterial_rp_bL28"/>
</dbReference>
<keyword evidence="2 5" id="KW-0689">Ribosomal protein</keyword>
<dbReference type="Pfam" id="PF00830">
    <property type="entry name" value="Ribosomal_L28"/>
    <property type="match status" value="1"/>
</dbReference>
<dbReference type="RefSeq" id="WP_111731231.1">
    <property type="nucleotide sequence ID" value="NZ_QHKO01000012.1"/>
</dbReference>
<dbReference type="SUPFAM" id="SSF143800">
    <property type="entry name" value="L28p-like"/>
    <property type="match status" value="1"/>
</dbReference>
<dbReference type="InterPro" id="IPR037147">
    <property type="entry name" value="Ribosomal_bL28_sf"/>
</dbReference>
<proteinExistence type="inferred from homology"/>
<comment type="similarity">
    <text evidence="1 5">Belongs to the bacterial ribosomal protein bL28 family.</text>
</comment>
<dbReference type="PANTHER" id="PTHR39080:SF1">
    <property type="entry name" value="LARGE RIBOSOMAL SUBUNIT PROTEIN BL28A"/>
    <property type="match status" value="1"/>
</dbReference>
<protein>
    <recommendedName>
        <fullName evidence="4 5">Large ribosomal subunit protein bL28</fullName>
    </recommendedName>
</protein>
<dbReference type="Gene3D" id="2.30.170.40">
    <property type="entry name" value="Ribosomal protein L28/L24"/>
    <property type="match status" value="1"/>
</dbReference>
<organism evidence="6 7">
    <name type="scientific">Lujinxingia litoralis</name>
    <dbReference type="NCBI Taxonomy" id="2211119"/>
    <lineage>
        <taxon>Bacteria</taxon>
        <taxon>Deltaproteobacteria</taxon>
        <taxon>Bradymonadales</taxon>
        <taxon>Lujinxingiaceae</taxon>
        <taxon>Lujinxingia</taxon>
    </lineage>
</organism>
<evidence type="ECO:0000256" key="4">
    <source>
        <dbReference type="ARBA" id="ARBA00035174"/>
    </source>
</evidence>
<dbReference type="GO" id="GO:0003735">
    <property type="term" value="F:structural constituent of ribosome"/>
    <property type="evidence" value="ECO:0007669"/>
    <property type="project" value="InterPro"/>
</dbReference>
<keyword evidence="3 5" id="KW-0687">Ribonucleoprotein</keyword>
<accession>A0A328C1C2</accession>
<dbReference type="EMBL" id="QHKO01000012">
    <property type="protein sequence ID" value="RAL20213.1"/>
    <property type="molecule type" value="Genomic_DNA"/>
</dbReference>
<dbReference type="GO" id="GO:0005840">
    <property type="term" value="C:ribosome"/>
    <property type="evidence" value="ECO:0007669"/>
    <property type="project" value="UniProtKB-KW"/>
</dbReference>
<dbReference type="Proteomes" id="UP000249169">
    <property type="component" value="Unassembled WGS sequence"/>
</dbReference>
<name>A0A328C1C2_9DELT</name>
<dbReference type="PANTHER" id="PTHR39080">
    <property type="entry name" value="50S RIBOSOMAL PROTEIN L28"/>
    <property type="match status" value="1"/>
</dbReference>
<dbReference type="GO" id="GO:0006412">
    <property type="term" value="P:translation"/>
    <property type="evidence" value="ECO:0007669"/>
    <property type="project" value="UniProtKB-UniRule"/>
</dbReference>
<evidence type="ECO:0000256" key="3">
    <source>
        <dbReference type="ARBA" id="ARBA00023274"/>
    </source>
</evidence>
<dbReference type="OrthoDB" id="9805609at2"/>
<dbReference type="InterPro" id="IPR026569">
    <property type="entry name" value="Ribosomal_bL28"/>
</dbReference>
<sequence>MARKCKLTGKKPLVGNRVSHANNKTKMRQLPNLQNKRIYIPEEDRWVRVRLSARALRSVTKKGLLSFLKSEGLTLKDVVA</sequence>
<dbReference type="InterPro" id="IPR001383">
    <property type="entry name" value="Ribosomal_bL28_bact-type"/>
</dbReference>
<gene>
    <name evidence="5 6" type="primary">rpmB</name>
    <name evidence="6" type="ORF">DL240_17680</name>
</gene>
<dbReference type="GO" id="GO:1990904">
    <property type="term" value="C:ribonucleoprotein complex"/>
    <property type="evidence" value="ECO:0007669"/>
    <property type="project" value="UniProtKB-KW"/>
</dbReference>